<dbReference type="InterPro" id="IPR032710">
    <property type="entry name" value="NTF2-like_dom_sf"/>
</dbReference>
<dbReference type="HAMAP" id="MF_00612">
    <property type="entry name" value="UPF0225"/>
    <property type="match status" value="1"/>
</dbReference>
<dbReference type="Proteomes" id="UP000327039">
    <property type="component" value="Unassembled WGS sequence"/>
</dbReference>
<comment type="caution">
    <text evidence="3">The sequence shown here is derived from an EMBL/GenBank/DDBJ whole genome shotgun (WGS) entry which is preliminary data.</text>
</comment>
<dbReference type="Gene3D" id="3.10.450.50">
    <property type="match status" value="1"/>
</dbReference>
<evidence type="ECO:0000256" key="1">
    <source>
        <dbReference type="HAMAP-Rule" id="MF_00612"/>
    </source>
</evidence>
<proteinExistence type="inferred from homology"/>
<dbReference type="OrthoDB" id="21421at2"/>
<dbReference type="EMBL" id="VYRZ01000002">
    <property type="protein sequence ID" value="KAA9087145.1"/>
    <property type="molecule type" value="Genomic_DNA"/>
</dbReference>
<dbReference type="RefSeq" id="WP_150419341.1">
    <property type="nucleotide sequence ID" value="NZ_VYRZ01000002.1"/>
</dbReference>
<dbReference type="AlphaFoldDB" id="A0A5J5IRQ5"/>
<protein>
    <recommendedName>
        <fullName evidence="1">UPF0225 protein F6B42_09320</fullName>
    </recommendedName>
</protein>
<gene>
    <name evidence="3" type="ORF">F6B42_09320</name>
</gene>
<comment type="similarity">
    <text evidence="1">Belongs to the UPF0225 family.</text>
</comment>
<keyword evidence="4" id="KW-1185">Reference proteome</keyword>
<feature type="domain" description="YchJ-like middle NTF2-like" evidence="2">
    <location>
        <begin position="43"/>
        <end position="137"/>
    </location>
</feature>
<evidence type="ECO:0000313" key="4">
    <source>
        <dbReference type="Proteomes" id="UP000327039"/>
    </source>
</evidence>
<dbReference type="Pfam" id="PF17775">
    <property type="entry name" value="YchJ_M-like"/>
    <property type="match status" value="1"/>
</dbReference>
<dbReference type="SUPFAM" id="SSF54427">
    <property type="entry name" value="NTF2-like"/>
    <property type="match status" value="1"/>
</dbReference>
<organism evidence="3 4">
    <name type="scientific">Microbacterium radiodurans</name>
    <dbReference type="NCBI Taxonomy" id="661398"/>
    <lineage>
        <taxon>Bacteria</taxon>
        <taxon>Bacillati</taxon>
        <taxon>Actinomycetota</taxon>
        <taxon>Actinomycetes</taxon>
        <taxon>Micrococcales</taxon>
        <taxon>Microbacteriaceae</taxon>
        <taxon>Microbacterium</taxon>
    </lineage>
</organism>
<evidence type="ECO:0000313" key="3">
    <source>
        <dbReference type="EMBL" id="KAA9087145.1"/>
    </source>
</evidence>
<reference evidence="4" key="1">
    <citation type="submission" date="2019-09" db="EMBL/GenBank/DDBJ databases">
        <title>Mumia zhuanghuii sp. nov. isolated from the intestinal contents of plateau pika (Ochotona curzoniae) in the Qinghai-Tibet plateau of China.</title>
        <authorList>
            <person name="Tian Z."/>
        </authorList>
    </citation>
    <scope>NUCLEOTIDE SEQUENCE [LARGE SCALE GENOMIC DNA]</scope>
    <source>
        <strain evidence="4">DSM 25564</strain>
    </source>
</reference>
<evidence type="ECO:0000259" key="2">
    <source>
        <dbReference type="Pfam" id="PF17775"/>
    </source>
</evidence>
<name>A0A5J5IRQ5_9MICO</name>
<dbReference type="InterPro" id="IPR048469">
    <property type="entry name" value="YchJ-like_M"/>
</dbReference>
<dbReference type="InterPro" id="IPR023006">
    <property type="entry name" value="YchJ-like"/>
</dbReference>
<accession>A0A5J5IRQ5</accession>
<sequence>MSFGRAASTAGRRPAPTATCPCGSADSFAGCCGPLLAGAPAETAADLMRSRYTAFVVGDAAHLARTWHPRTRPRDTAPEPGTAWIGLTVVRTEAGGPGEDRGVVEFRARWRDADGVHDLHETSRFERVRGRWTYVDGDLG</sequence>